<dbReference type="Gene3D" id="3.30.559.10">
    <property type="entry name" value="Chloramphenicol acetyltransferase-like domain"/>
    <property type="match status" value="1"/>
</dbReference>
<dbReference type="Pfam" id="PF02817">
    <property type="entry name" value="E3_binding"/>
    <property type="match status" value="1"/>
</dbReference>
<dbReference type="GO" id="GO:0006086">
    <property type="term" value="P:pyruvate decarboxylation to acetyl-CoA"/>
    <property type="evidence" value="ECO:0007669"/>
    <property type="project" value="InterPro"/>
</dbReference>
<dbReference type="PROSITE" id="PS00189">
    <property type="entry name" value="LIPOYL"/>
    <property type="match status" value="1"/>
</dbReference>
<sequence>MWSILGTSIQLGKQVTFKFAPSRHSYFTLWRRFAQTANNNNLSTDLPPHVLIKMPALSPTMKTGNIVEWKKKIGESVAPGDVLADIETDKATMEFESQEEGYLAKILVPSGTQDVPVGKLVAILAEEKEDVGAFENYSGTDTQVEESKPDKAKSSSVQTPTVEKGVVFGPAVRRMIEEYHISDLSSLKHSGAHGRILKDDVVEYLSSTGTTSKKQQQQQQQQTKQQKPKSIADQSSSVTPSEDSATHRTYEDIPLNNMRKVIARRLTESKSQVPHEYCQIQCQLDKVLELRNIWKKERNVSISVNDFVIRATAVALRRVPELNIVWDEASQSGKRMERVDISMAVSIENGLITPIITDADRKGIEEISNTAKELIRKARQGKLKPEEFQGGTFSISNLGMFDIDEFTAVINIPQACILAVGTGEKQVVAKDSQLQVATIMKVSLSYDARIVKQKDAIRFLREFSDNISSPQENMLL</sequence>
<dbReference type="SUPFAM" id="SSF47005">
    <property type="entry name" value="Peripheral subunit-binding domain of 2-oxo acid dehydrogenase complex"/>
    <property type="match status" value="1"/>
</dbReference>
<feature type="domain" description="Lipoyl-binding" evidence="6">
    <location>
        <begin position="49"/>
        <end position="125"/>
    </location>
</feature>
<feature type="compositionally biased region" description="Low complexity" evidence="5">
    <location>
        <begin position="208"/>
        <end position="229"/>
    </location>
</feature>
<evidence type="ECO:0000256" key="4">
    <source>
        <dbReference type="RuleBase" id="RU003423"/>
    </source>
</evidence>
<dbReference type="Proteomes" id="UP001300502">
    <property type="component" value="Unassembled WGS sequence"/>
</dbReference>
<dbReference type="InterPro" id="IPR011053">
    <property type="entry name" value="Single_hybrid_motif"/>
</dbReference>
<proteinExistence type="inferred from homology"/>
<dbReference type="FunFam" id="2.40.50.100:FF:000010">
    <property type="entry name" value="Acetyltransferase component of pyruvate dehydrogenase complex"/>
    <property type="match status" value="1"/>
</dbReference>
<organism evidence="8 9">
    <name type="scientific">Galdieria yellowstonensis</name>
    <dbReference type="NCBI Taxonomy" id="3028027"/>
    <lineage>
        <taxon>Eukaryota</taxon>
        <taxon>Rhodophyta</taxon>
        <taxon>Bangiophyceae</taxon>
        <taxon>Galdieriales</taxon>
        <taxon>Galdieriaceae</taxon>
        <taxon>Galdieria</taxon>
    </lineage>
</organism>
<dbReference type="GO" id="GO:0045254">
    <property type="term" value="C:pyruvate dehydrogenase complex"/>
    <property type="evidence" value="ECO:0007669"/>
    <property type="project" value="InterPro"/>
</dbReference>
<dbReference type="PROSITE" id="PS51826">
    <property type="entry name" value="PSBD"/>
    <property type="match status" value="1"/>
</dbReference>
<accession>A0AAV9I3Q4</accession>
<dbReference type="EC" id="2.3.1.-" evidence="4"/>
<evidence type="ECO:0000256" key="2">
    <source>
        <dbReference type="ARBA" id="ARBA00022823"/>
    </source>
</evidence>
<feature type="compositionally biased region" description="Polar residues" evidence="5">
    <location>
        <begin position="232"/>
        <end position="243"/>
    </location>
</feature>
<dbReference type="InterPro" id="IPR045257">
    <property type="entry name" value="E2/Pdx1"/>
</dbReference>
<dbReference type="SUPFAM" id="SSF52777">
    <property type="entry name" value="CoA-dependent acyltransferases"/>
    <property type="match status" value="1"/>
</dbReference>
<dbReference type="Gene3D" id="4.10.320.10">
    <property type="entry name" value="E3-binding domain"/>
    <property type="match status" value="1"/>
</dbReference>
<dbReference type="InterPro" id="IPR003016">
    <property type="entry name" value="2-oxoA_DH_lipoyl-BS"/>
</dbReference>
<dbReference type="PANTHER" id="PTHR23151">
    <property type="entry name" value="DIHYDROLIPOAMIDE ACETYL/SUCCINYL-TRANSFERASE-RELATED"/>
    <property type="match status" value="1"/>
</dbReference>
<dbReference type="PANTHER" id="PTHR23151:SF90">
    <property type="entry name" value="DIHYDROLIPOYLLYSINE-RESIDUE ACETYLTRANSFERASE COMPONENT OF PYRUVATE DEHYDROGENASE COMPLEX, MITOCHONDRIAL-RELATED"/>
    <property type="match status" value="1"/>
</dbReference>
<protein>
    <recommendedName>
        <fullName evidence="4">Dihydrolipoamide acetyltransferase component of pyruvate dehydrogenase complex</fullName>
        <ecNumber evidence="4">2.3.1.-</ecNumber>
    </recommendedName>
</protein>
<evidence type="ECO:0000313" key="9">
    <source>
        <dbReference type="Proteomes" id="UP001300502"/>
    </source>
</evidence>
<dbReference type="SUPFAM" id="SSF51230">
    <property type="entry name" value="Single hybrid motif"/>
    <property type="match status" value="1"/>
</dbReference>
<feature type="region of interest" description="Disordered" evidence="5">
    <location>
        <begin position="134"/>
        <end position="160"/>
    </location>
</feature>
<dbReference type="PROSITE" id="PS50968">
    <property type="entry name" value="BIOTINYL_LIPOYL"/>
    <property type="match status" value="1"/>
</dbReference>
<dbReference type="InterPro" id="IPR004167">
    <property type="entry name" value="PSBD"/>
</dbReference>
<comment type="cofactor">
    <cofactor evidence="4">
        <name>(R)-lipoate</name>
        <dbReference type="ChEBI" id="CHEBI:83088"/>
    </cofactor>
</comment>
<comment type="caution">
    <text evidence="8">The sequence shown here is derived from an EMBL/GenBank/DDBJ whole genome shotgun (WGS) entry which is preliminary data.</text>
</comment>
<dbReference type="Pfam" id="PF00364">
    <property type="entry name" value="Biotin_lipoyl"/>
    <property type="match status" value="1"/>
</dbReference>
<dbReference type="GO" id="GO:0005739">
    <property type="term" value="C:mitochondrion"/>
    <property type="evidence" value="ECO:0007669"/>
    <property type="project" value="TreeGrafter"/>
</dbReference>
<dbReference type="Pfam" id="PF00198">
    <property type="entry name" value="2-oxoacid_dh"/>
    <property type="match status" value="1"/>
</dbReference>
<dbReference type="AlphaFoldDB" id="A0AAV9I3Q4"/>
<evidence type="ECO:0000256" key="1">
    <source>
        <dbReference type="ARBA" id="ARBA00007317"/>
    </source>
</evidence>
<keyword evidence="4" id="KW-0012">Acyltransferase</keyword>
<evidence type="ECO:0000259" key="7">
    <source>
        <dbReference type="PROSITE" id="PS51826"/>
    </source>
</evidence>
<dbReference type="InterPro" id="IPR000089">
    <property type="entry name" value="Biotin_lipoyl"/>
</dbReference>
<evidence type="ECO:0000259" key="6">
    <source>
        <dbReference type="PROSITE" id="PS50968"/>
    </source>
</evidence>
<evidence type="ECO:0000313" key="8">
    <source>
        <dbReference type="EMBL" id="KAK4522819.1"/>
    </source>
</evidence>
<evidence type="ECO:0000256" key="5">
    <source>
        <dbReference type="SAM" id="MobiDB-lite"/>
    </source>
</evidence>
<evidence type="ECO:0000256" key="3">
    <source>
        <dbReference type="ARBA" id="ARBA00022946"/>
    </source>
</evidence>
<keyword evidence="4" id="KW-0808">Transferase</keyword>
<reference evidence="8 9" key="1">
    <citation type="submission" date="2022-07" db="EMBL/GenBank/DDBJ databases">
        <title>Genome-wide signatures of adaptation to extreme environments.</title>
        <authorList>
            <person name="Cho C.H."/>
            <person name="Yoon H.S."/>
        </authorList>
    </citation>
    <scope>NUCLEOTIDE SEQUENCE [LARGE SCALE GENOMIC DNA]</scope>
    <source>
        <strain evidence="8 9">108.79 E11</strain>
    </source>
</reference>
<keyword evidence="9" id="KW-1185">Reference proteome</keyword>
<dbReference type="InterPro" id="IPR036625">
    <property type="entry name" value="E3-bd_dom_sf"/>
</dbReference>
<feature type="domain" description="Peripheral subunit-binding (PSBD)" evidence="7">
    <location>
        <begin position="167"/>
        <end position="205"/>
    </location>
</feature>
<dbReference type="InterPro" id="IPR001078">
    <property type="entry name" value="2-oxoacid_DH_actylTfrase"/>
</dbReference>
<dbReference type="EMBL" id="JANCYU010000008">
    <property type="protein sequence ID" value="KAK4522819.1"/>
    <property type="molecule type" value="Genomic_DNA"/>
</dbReference>
<keyword evidence="3" id="KW-0809">Transit peptide</keyword>
<dbReference type="GO" id="GO:0016746">
    <property type="term" value="F:acyltransferase activity"/>
    <property type="evidence" value="ECO:0007669"/>
    <property type="project" value="UniProtKB-KW"/>
</dbReference>
<dbReference type="CDD" id="cd06849">
    <property type="entry name" value="lipoyl_domain"/>
    <property type="match status" value="1"/>
</dbReference>
<comment type="similarity">
    <text evidence="1 4">Belongs to the 2-oxoacid dehydrogenase family.</text>
</comment>
<dbReference type="Gene3D" id="2.40.50.100">
    <property type="match status" value="1"/>
</dbReference>
<gene>
    <name evidence="8" type="ORF">GAYE_PCTG30G0709</name>
</gene>
<feature type="region of interest" description="Disordered" evidence="5">
    <location>
        <begin position="208"/>
        <end position="252"/>
    </location>
</feature>
<keyword evidence="2 4" id="KW-0450">Lipoyl</keyword>
<dbReference type="InterPro" id="IPR023213">
    <property type="entry name" value="CAT-like_dom_sf"/>
</dbReference>
<name>A0AAV9I3Q4_9RHOD</name>